<feature type="non-terminal residue" evidence="1">
    <location>
        <position position="1"/>
    </location>
</feature>
<gene>
    <name evidence="1" type="ORF">HaLaN_17098</name>
</gene>
<proteinExistence type="predicted"/>
<dbReference type="Proteomes" id="UP000485058">
    <property type="component" value="Unassembled WGS sequence"/>
</dbReference>
<evidence type="ECO:0000313" key="2">
    <source>
        <dbReference type="Proteomes" id="UP000485058"/>
    </source>
</evidence>
<feature type="non-terminal residue" evidence="1">
    <location>
        <position position="80"/>
    </location>
</feature>
<reference evidence="1 2" key="1">
    <citation type="submission" date="2020-02" db="EMBL/GenBank/DDBJ databases">
        <title>Draft genome sequence of Haematococcus lacustris strain NIES-144.</title>
        <authorList>
            <person name="Morimoto D."/>
            <person name="Nakagawa S."/>
            <person name="Yoshida T."/>
            <person name="Sawayama S."/>
        </authorList>
    </citation>
    <scope>NUCLEOTIDE SEQUENCE [LARGE SCALE GENOMIC DNA]</scope>
    <source>
        <strain evidence="1 2">NIES-144</strain>
    </source>
</reference>
<comment type="caution">
    <text evidence="1">The sequence shown here is derived from an EMBL/GenBank/DDBJ whole genome shotgun (WGS) entry which is preliminary data.</text>
</comment>
<organism evidence="1 2">
    <name type="scientific">Haematococcus lacustris</name>
    <name type="common">Green alga</name>
    <name type="synonym">Haematococcus pluvialis</name>
    <dbReference type="NCBI Taxonomy" id="44745"/>
    <lineage>
        <taxon>Eukaryota</taxon>
        <taxon>Viridiplantae</taxon>
        <taxon>Chlorophyta</taxon>
        <taxon>core chlorophytes</taxon>
        <taxon>Chlorophyceae</taxon>
        <taxon>CS clade</taxon>
        <taxon>Chlamydomonadales</taxon>
        <taxon>Haematococcaceae</taxon>
        <taxon>Haematococcus</taxon>
    </lineage>
</organism>
<keyword evidence="2" id="KW-1185">Reference proteome</keyword>
<accession>A0A699ZBM7</accession>
<protein>
    <submittedName>
        <fullName evidence="1">Uncharacterized protein</fullName>
    </submittedName>
</protein>
<sequence length="80" mass="9076">MYRIIGNMEDFKISTYFGAELIKGLGEHANVPIEVFMQVAQLGLNQRGANDKGTLSAYQQLKDIMTQRQLGPEYIQQVKQ</sequence>
<dbReference type="AlphaFoldDB" id="A0A699ZBM7"/>
<evidence type="ECO:0000313" key="1">
    <source>
        <dbReference type="EMBL" id="GFH20043.1"/>
    </source>
</evidence>
<dbReference type="EMBL" id="BLLF01001563">
    <property type="protein sequence ID" value="GFH20043.1"/>
    <property type="molecule type" value="Genomic_DNA"/>
</dbReference>
<name>A0A699ZBM7_HAELA</name>